<protein>
    <submittedName>
        <fullName evidence="1">Uncharacterized protein</fullName>
    </submittedName>
</protein>
<gene>
    <name evidence="1" type="ORF">BU24DRAFT_174336</name>
</gene>
<dbReference type="EMBL" id="ML978069">
    <property type="protein sequence ID" value="KAF2015238.1"/>
    <property type="molecule type" value="Genomic_DNA"/>
</dbReference>
<organism evidence="1 2">
    <name type="scientific">Aaosphaeria arxii CBS 175.79</name>
    <dbReference type="NCBI Taxonomy" id="1450172"/>
    <lineage>
        <taxon>Eukaryota</taxon>
        <taxon>Fungi</taxon>
        <taxon>Dikarya</taxon>
        <taxon>Ascomycota</taxon>
        <taxon>Pezizomycotina</taxon>
        <taxon>Dothideomycetes</taxon>
        <taxon>Pleosporomycetidae</taxon>
        <taxon>Pleosporales</taxon>
        <taxon>Pleosporales incertae sedis</taxon>
        <taxon>Aaosphaeria</taxon>
    </lineage>
</organism>
<dbReference type="RefSeq" id="XP_033383577.1">
    <property type="nucleotide sequence ID" value="XM_033521547.1"/>
</dbReference>
<name>A0A6A5XPR4_9PLEO</name>
<proteinExistence type="predicted"/>
<dbReference type="AlphaFoldDB" id="A0A6A5XPR4"/>
<accession>A0A6A5XPR4</accession>
<dbReference type="GeneID" id="54278944"/>
<keyword evidence="2" id="KW-1185">Reference proteome</keyword>
<evidence type="ECO:0000313" key="2">
    <source>
        <dbReference type="Proteomes" id="UP000799778"/>
    </source>
</evidence>
<sequence length="70" mass="7944">MRALWMIRCGALPPVKRRAICIIYGMVHFHSLSSDFRPLSTDNYSRPLPTSVFALILSQAYHLKLSDPPS</sequence>
<reference evidence="1" key="1">
    <citation type="journal article" date="2020" name="Stud. Mycol.">
        <title>101 Dothideomycetes genomes: a test case for predicting lifestyles and emergence of pathogens.</title>
        <authorList>
            <person name="Haridas S."/>
            <person name="Albert R."/>
            <person name="Binder M."/>
            <person name="Bloem J."/>
            <person name="Labutti K."/>
            <person name="Salamov A."/>
            <person name="Andreopoulos B."/>
            <person name="Baker S."/>
            <person name="Barry K."/>
            <person name="Bills G."/>
            <person name="Bluhm B."/>
            <person name="Cannon C."/>
            <person name="Castanera R."/>
            <person name="Culley D."/>
            <person name="Daum C."/>
            <person name="Ezra D."/>
            <person name="Gonzalez J."/>
            <person name="Henrissat B."/>
            <person name="Kuo A."/>
            <person name="Liang C."/>
            <person name="Lipzen A."/>
            <person name="Lutzoni F."/>
            <person name="Magnuson J."/>
            <person name="Mondo S."/>
            <person name="Nolan M."/>
            <person name="Ohm R."/>
            <person name="Pangilinan J."/>
            <person name="Park H.-J."/>
            <person name="Ramirez L."/>
            <person name="Alfaro M."/>
            <person name="Sun H."/>
            <person name="Tritt A."/>
            <person name="Yoshinaga Y."/>
            <person name="Zwiers L.-H."/>
            <person name="Turgeon B."/>
            <person name="Goodwin S."/>
            <person name="Spatafora J."/>
            <person name="Crous P."/>
            <person name="Grigoriev I."/>
        </authorList>
    </citation>
    <scope>NUCLEOTIDE SEQUENCE</scope>
    <source>
        <strain evidence="1">CBS 175.79</strain>
    </source>
</reference>
<evidence type="ECO:0000313" key="1">
    <source>
        <dbReference type="EMBL" id="KAF2015238.1"/>
    </source>
</evidence>
<dbReference type="Proteomes" id="UP000799778">
    <property type="component" value="Unassembled WGS sequence"/>
</dbReference>